<accession>A0ABY4P714</accession>
<dbReference type="RefSeq" id="WP_249513784.1">
    <property type="nucleotide sequence ID" value="NZ_CP093366.1"/>
</dbReference>
<sequence>MVKLSRRLQVIADLIPKVSCAADIGSDHAYIPIHLVQNQQISTAIATEVAVGPLTVSQKDIQAAQLQDVIATRLGDGLGALAPTDRVQAAVIAGMGGQLISQILERGQKQLRSIECLVLEPNNDEPQVRRWLNQHHFAILEEEIVQDGHHIYEVIKAQKQSNVAKLTPMQILFGPILLQQKSAIFQKKWQHKLKQYQMMYNNLQQAKKPDCHKMHGVRQQIQQIEEILQ</sequence>
<dbReference type="EMBL" id="CP093366">
    <property type="protein sequence ID" value="UQS81513.1"/>
    <property type="molecule type" value="Genomic_DNA"/>
</dbReference>
<proteinExistence type="predicted"/>
<keyword evidence="1" id="KW-0808">Transferase</keyword>
<dbReference type="InterPro" id="IPR029063">
    <property type="entry name" value="SAM-dependent_MTases_sf"/>
</dbReference>
<dbReference type="PANTHER" id="PTHR38451">
    <property type="entry name" value="TRNA (ADENINE(22)-N(1))-METHYLTRANSFERASE"/>
    <property type="match status" value="1"/>
</dbReference>
<gene>
    <name evidence="1" type="ORF">MOO45_04625</name>
</gene>
<dbReference type="GO" id="GO:0008168">
    <property type="term" value="F:methyltransferase activity"/>
    <property type="evidence" value="ECO:0007669"/>
    <property type="project" value="UniProtKB-KW"/>
</dbReference>
<dbReference type="InterPro" id="IPR006901">
    <property type="entry name" value="TrmK"/>
</dbReference>
<protein>
    <submittedName>
        <fullName evidence="1">Class I SAM-dependent methyltransferase</fullName>
    </submittedName>
</protein>
<dbReference type="PANTHER" id="PTHR38451:SF1">
    <property type="entry name" value="TRNA (ADENINE(22)-N(1))-METHYLTRANSFERASE"/>
    <property type="match status" value="1"/>
</dbReference>
<dbReference type="Gene3D" id="3.40.50.150">
    <property type="entry name" value="Vaccinia Virus protein VP39"/>
    <property type="match status" value="1"/>
</dbReference>
<name>A0ABY4P714_9LACO</name>
<dbReference type="Proteomes" id="UP000831495">
    <property type="component" value="Chromosome"/>
</dbReference>
<keyword evidence="2" id="KW-1185">Reference proteome</keyword>
<dbReference type="PIRSF" id="PIRSF018637">
    <property type="entry name" value="TrmK"/>
    <property type="match status" value="1"/>
</dbReference>
<evidence type="ECO:0000313" key="1">
    <source>
        <dbReference type="EMBL" id="UQS81513.1"/>
    </source>
</evidence>
<keyword evidence="1" id="KW-0489">Methyltransferase</keyword>
<dbReference type="GO" id="GO:0032259">
    <property type="term" value="P:methylation"/>
    <property type="evidence" value="ECO:0007669"/>
    <property type="project" value="UniProtKB-KW"/>
</dbReference>
<organism evidence="1 2">
    <name type="scientific">Bombilactobacillus folatiphilus</name>
    <dbReference type="NCBI Taxonomy" id="2923362"/>
    <lineage>
        <taxon>Bacteria</taxon>
        <taxon>Bacillati</taxon>
        <taxon>Bacillota</taxon>
        <taxon>Bacilli</taxon>
        <taxon>Lactobacillales</taxon>
        <taxon>Lactobacillaceae</taxon>
        <taxon>Bombilactobacillus</taxon>
    </lineage>
</organism>
<dbReference type="Pfam" id="PF04816">
    <property type="entry name" value="TrmK"/>
    <property type="match status" value="1"/>
</dbReference>
<reference evidence="1" key="1">
    <citation type="journal article" date="2022" name="Int. J. Syst. Evol. Microbiol.">
        <title>Apilactobacillus apisilvae sp. nov., Nicolia spurrieriana gen. nov. sp. nov., Bombilactobacillus folatiphilus sp. nov. and Bombilactobacillus thymidiniphilus sp. nov., four new lactic acid bacterial isolates from stingless bees Tetragonula carbonaria and Austroplebeia australis.</title>
        <authorList>
            <person name="Oliphant S.A."/>
            <person name="Watson-Haigh N.S."/>
            <person name="Sumby K.M."/>
            <person name="Gardner J."/>
            <person name="Groom S."/>
            <person name="Jiranek V."/>
        </authorList>
    </citation>
    <scope>NUCLEOTIDE SEQUENCE</scope>
    <source>
        <strain evidence="1">SG4_D2</strain>
    </source>
</reference>
<evidence type="ECO:0000313" key="2">
    <source>
        <dbReference type="Proteomes" id="UP000831495"/>
    </source>
</evidence>
<dbReference type="Gene3D" id="1.10.287.1890">
    <property type="match status" value="1"/>
</dbReference>